<name>A0A1T4Y6F4_9BACL</name>
<dbReference type="Proteomes" id="UP000190042">
    <property type="component" value="Unassembled WGS sequence"/>
</dbReference>
<dbReference type="EMBL" id="FUYJ01000003">
    <property type="protein sequence ID" value="SKA97243.1"/>
    <property type="molecule type" value="Genomic_DNA"/>
</dbReference>
<reference evidence="2" key="1">
    <citation type="submission" date="2017-02" db="EMBL/GenBank/DDBJ databases">
        <authorList>
            <person name="Varghese N."/>
            <person name="Submissions S."/>
        </authorList>
    </citation>
    <scope>NUCLEOTIDE SEQUENCE [LARGE SCALE GENOMIC DNA]</scope>
    <source>
        <strain evidence="2">DSM 23966</strain>
    </source>
</reference>
<protein>
    <submittedName>
        <fullName evidence="1">Uncharacterized protein</fullName>
    </submittedName>
</protein>
<evidence type="ECO:0000313" key="2">
    <source>
        <dbReference type="Proteomes" id="UP000190042"/>
    </source>
</evidence>
<sequence>MMQVMQSLLYNVEQRLRSYFILLTKSMTSAGGFYLDSAGLRTPAELKKTFAFLPPHIEVW</sequence>
<accession>A0A1T4Y6F4</accession>
<dbReference type="AlphaFoldDB" id="A0A1T4Y6F4"/>
<organism evidence="1 2">
    <name type="scientific">Sporosarcina newyorkensis</name>
    <dbReference type="NCBI Taxonomy" id="759851"/>
    <lineage>
        <taxon>Bacteria</taxon>
        <taxon>Bacillati</taxon>
        <taxon>Bacillota</taxon>
        <taxon>Bacilli</taxon>
        <taxon>Bacillales</taxon>
        <taxon>Caryophanaceae</taxon>
        <taxon>Sporosarcina</taxon>
    </lineage>
</organism>
<proteinExistence type="predicted"/>
<keyword evidence="2" id="KW-1185">Reference proteome</keyword>
<gene>
    <name evidence="1" type="ORF">SAMN04244570_1816</name>
</gene>
<evidence type="ECO:0000313" key="1">
    <source>
        <dbReference type="EMBL" id="SKA97243.1"/>
    </source>
</evidence>